<reference evidence="11" key="2">
    <citation type="submission" date="2024-10" db="UniProtKB">
        <authorList>
            <consortium name="EnsemblProtists"/>
        </authorList>
    </citation>
    <scope>IDENTIFICATION</scope>
</reference>
<feature type="compositionally biased region" description="Pro residues" evidence="7">
    <location>
        <begin position="115"/>
        <end position="127"/>
    </location>
</feature>
<accession>A0A0D3J6L8</accession>
<dbReference type="CDD" id="cd00038">
    <property type="entry name" value="CAP_ED"/>
    <property type="match status" value="1"/>
</dbReference>
<feature type="region of interest" description="Disordered" evidence="7">
    <location>
        <begin position="30"/>
        <end position="84"/>
    </location>
</feature>
<protein>
    <recommendedName>
        <fullName evidence="13">Cyclic nucleotide-binding domain-containing protein</fullName>
    </recommendedName>
</protein>
<evidence type="ECO:0000259" key="9">
    <source>
        <dbReference type="PROSITE" id="PS50042"/>
    </source>
</evidence>
<keyword evidence="5" id="KW-0406">Ion transport</keyword>
<dbReference type="eggNOG" id="KOG0501">
    <property type="taxonomic scope" value="Eukaryota"/>
</dbReference>
<reference evidence="12" key="1">
    <citation type="journal article" date="2013" name="Nature">
        <title>Pan genome of the phytoplankton Emiliania underpins its global distribution.</title>
        <authorList>
            <person name="Read B.A."/>
            <person name="Kegel J."/>
            <person name="Klute M.J."/>
            <person name="Kuo A."/>
            <person name="Lefebvre S.C."/>
            <person name="Maumus F."/>
            <person name="Mayer C."/>
            <person name="Miller J."/>
            <person name="Monier A."/>
            <person name="Salamov A."/>
            <person name="Young J."/>
            <person name="Aguilar M."/>
            <person name="Claverie J.M."/>
            <person name="Frickenhaus S."/>
            <person name="Gonzalez K."/>
            <person name="Herman E.K."/>
            <person name="Lin Y.C."/>
            <person name="Napier J."/>
            <person name="Ogata H."/>
            <person name="Sarno A.F."/>
            <person name="Shmutz J."/>
            <person name="Schroeder D."/>
            <person name="de Vargas C."/>
            <person name="Verret F."/>
            <person name="von Dassow P."/>
            <person name="Valentin K."/>
            <person name="Van de Peer Y."/>
            <person name="Wheeler G."/>
            <person name="Dacks J.B."/>
            <person name="Delwiche C.F."/>
            <person name="Dyhrman S.T."/>
            <person name="Glockner G."/>
            <person name="John U."/>
            <person name="Richards T."/>
            <person name="Worden A.Z."/>
            <person name="Zhang X."/>
            <person name="Grigoriev I.V."/>
            <person name="Allen A.E."/>
            <person name="Bidle K."/>
            <person name="Borodovsky M."/>
            <person name="Bowler C."/>
            <person name="Brownlee C."/>
            <person name="Cock J.M."/>
            <person name="Elias M."/>
            <person name="Gladyshev V.N."/>
            <person name="Groth M."/>
            <person name="Guda C."/>
            <person name="Hadaegh A."/>
            <person name="Iglesias-Rodriguez M.D."/>
            <person name="Jenkins J."/>
            <person name="Jones B.M."/>
            <person name="Lawson T."/>
            <person name="Leese F."/>
            <person name="Lindquist E."/>
            <person name="Lobanov A."/>
            <person name="Lomsadze A."/>
            <person name="Malik S.B."/>
            <person name="Marsh M.E."/>
            <person name="Mackinder L."/>
            <person name="Mock T."/>
            <person name="Mueller-Roeber B."/>
            <person name="Pagarete A."/>
            <person name="Parker M."/>
            <person name="Probert I."/>
            <person name="Quesneville H."/>
            <person name="Raines C."/>
            <person name="Rensing S.A."/>
            <person name="Riano-Pachon D.M."/>
            <person name="Richier S."/>
            <person name="Rokitta S."/>
            <person name="Shiraiwa Y."/>
            <person name="Soanes D.M."/>
            <person name="van der Giezen M."/>
            <person name="Wahlund T.M."/>
            <person name="Williams B."/>
            <person name="Wilson W."/>
            <person name="Wolfe G."/>
            <person name="Wurch L.L."/>
        </authorList>
    </citation>
    <scope>NUCLEOTIDE SEQUENCE</scope>
</reference>
<dbReference type="SMART" id="SM00100">
    <property type="entry name" value="cNMP"/>
    <property type="match status" value="1"/>
</dbReference>
<dbReference type="GO" id="GO:0005249">
    <property type="term" value="F:voltage-gated potassium channel activity"/>
    <property type="evidence" value="ECO:0007669"/>
    <property type="project" value="TreeGrafter"/>
</dbReference>
<proteinExistence type="predicted"/>
<dbReference type="KEGG" id="ehx:EMIHUDRAFT_243216"/>
<dbReference type="Gene3D" id="2.60.120.10">
    <property type="entry name" value="Jelly Rolls"/>
    <property type="match status" value="1"/>
</dbReference>
<keyword evidence="2" id="KW-0813">Transport</keyword>
<dbReference type="PANTHER" id="PTHR10217">
    <property type="entry name" value="VOLTAGE AND LIGAND GATED POTASSIUM CHANNEL"/>
    <property type="match status" value="1"/>
</dbReference>
<feature type="domain" description="Cyclic nucleotide-binding" evidence="9">
    <location>
        <begin position="511"/>
        <end position="623"/>
    </location>
</feature>
<dbReference type="RefSeq" id="XP_005771582.1">
    <property type="nucleotide sequence ID" value="XM_005771525.1"/>
</dbReference>
<evidence type="ECO:0000256" key="7">
    <source>
        <dbReference type="SAM" id="MobiDB-lite"/>
    </source>
</evidence>
<feature type="domain" description="Pacifastin" evidence="10">
    <location>
        <begin position="913"/>
        <end position="952"/>
    </location>
</feature>
<evidence type="ECO:0000256" key="6">
    <source>
        <dbReference type="ARBA" id="ARBA00023136"/>
    </source>
</evidence>
<dbReference type="InterPro" id="IPR018490">
    <property type="entry name" value="cNMP-bd_dom_sf"/>
</dbReference>
<feature type="compositionally biased region" description="Low complexity" evidence="7">
    <location>
        <begin position="128"/>
        <end position="139"/>
    </location>
</feature>
<keyword evidence="4 8" id="KW-1133">Transmembrane helix</keyword>
<feature type="transmembrane region" description="Helical" evidence="8">
    <location>
        <begin position="229"/>
        <end position="249"/>
    </location>
</feature>
<dbReference type="Pfam" id="PF05375">
    <property type="entry name" value="Pacifastin_I"/>
    <property type="match status" value="1"/>
</dbReference>
<dbReference type="InterPro" id="IPR008037">
    <property type="entry name" value="Pacifastin_dom"/>
</dbReference>
<dbReference type="GO" id="GO:0030414">
    <property type="term" value="F:peptidase inhibitor activity"/>
    <property type="evidence" value="ECO:0007669"/>
    <property type="project" value="InterPro"/>
</dbReference>
<evidence type="ECO:0000313" key="11">
    <source>
        <dbReference type="EnsemblProtists" id="EOD19153"/>
    </source>
</evidence>
<dbReference type="Pfam" id="PF00027">
    <property type="entry name" value="cNMP_binding"/>
    <property type="match status" value="1"/>
</dbReference>
<evidence type="ECO:0000256" key="4">
    <source>
        <dbReference type="ARBA" id="ARBA00022989"/>
    </source>
</evidence>
<feature type="region of interest" description="Disordered" evidence="7">
    <location>
        <begin position="633"/>
        <end position="680"/>
    </location>
</feature>
<feature type="compositionally biased region" description="Low complexity" evidence="7">
    <location>
        <begin position="101"/>
        <end position="114"/>
    </location>
</feature>
<dbReference type="SUPFAM" id="SSF81324">
    <property type="entry name" value="Voltage-gated potassium channels"/>
    <property type="match status" value="1"/>
</dbReference>
<organism evidence="11 12">
    <name type="scientific">Emiliania huxleyi (strain CCMP1516)</name>
    <dbReference type="NCBI Taxonomy" id="280463"/>
    <lineage>
        <taxon>Eukaryota</taxon>
        <taxon>Haptista</taxon>
        <taxon>Haptophyta</taxon>
        <taxon>Prymnesiophyceae</taxon>
        <taxon>Isochrysidales</taxon>
        <taxon>Noelaerhabdaceae</taxon>
        <taxon>Emiliania</taxon>
    </lineage>
</organism>
<dbReference type="PROSITE" id="PS51446">
    <property type="entry name" value="PACIFASTIN"/>
    <property type="match status" value="1"/>
</dbReference>
<evidence type="ECO:0000256" key="3">
    <source>
        <dbReference type="ARBA" id="ARBA00022692"/>
    </source>
</evidence>
<dbReference type="GO" id="GO:0005886">
    <property type="term" value="C:plasma membrane"/>
    <property type="evidence" value="ECO:0007669"/>
    <property type="project" value="TreeGrafter"/>
</dbReference>
<dbReference type="InterPro" id="IPR000595">
    <property type="entry name" value="cNMP-bd_dom"/>
</dbReference>
<evidence type="ECO:0000256" key="8">
    <source>
        <dbReference type="SAM" id="Phobius"/>
    </source>
</evidence>
<keyword evidence="6 8" id="KW-0472">Membrane</keyword>
<name>A0A0D3J6L8_EMIH1</name>
<dbReference type="Gene3D" id="1.10.287.70">
    <property type="match status" value="1"/>
</dbReference>
<dbReference type="HOGENOM" id="CLU_299462_0_0_1"/>
<dbReference type="InterPro" id="IPR005821">
    <property type="entry name" value="Ion_trans_dom"/>
</dbReference>
<dbReference type="PANTHER" id="PTHR10217:SF435">
    <property type="entry name" value="POTASSIUM VOLTAGE-GATED CHANNEL PROTEIN EAG"/>
    <property type="match status" value="1"/>
</dbReference>
<dbReference type="SUPFAM" id="SSF51206">
    <property type="entry name" value="cAMP-binding domain-like"/>
    <property type="match status" value="1"/>
</dbReference>
<dbReference type="InterPro" id="IPR050818">
    <property type="entry name" value="KCNH_animal-type"/>
</dbReference>
<dbReference type="PaxDb" id="2903-EOD19153"/>
<keyword evidence="3 8" id="KW-0812">Transmembrane</keyword>
<dbReference type="GO" id="GO:0042391">
    <property type="term" value="P:regulation of membrane potential"/>
    <property type="evidence" value="ECO:0007669"/>
    <property type="project" value="TreeGrafter"/>
</dbReference>
<dbReference type="GeneID" id="17264697"/>
<dbReference type="PROSITE" id="PS50042">
    <property type="entry name" value="CNMP_BINDING_3"/>
    <property type="match status" value="1"/>
</dbReference>
<evidence type="ECO:0000256" key="2">
    <source>
        <dbReference type="ARBA" id="ARBA00022448"/>
    </source>
</evidence>
<evidence type="ECO:0000313" key="12">
    <source>
        <dbReference type="Proteomes" id="UP000013827"/>
    </source>
</evidence>
<evidence type="ECO:0000256" key="5">
    <source>
        <dbReference type="ARBA" id="ARBA00023065"/>
    </source>
</evidence>
<dbReference type="InterPro" id="IPR014710">
    <property type="entry name" value="RmlC-like_jellyroll"/>
</dbReference>
<feature type="transmembrane region" description="Helical" evidence="8">
    <location>
        <begin position="358"/>
        <end position="379"/>
    </location>
</feature>
<dbReference type="Pfam" id="PF00520">
    <property type="entry name" value="Ion_trans"/>
    <property type="match status" value="1"/>
</dbReference>
<feature type="region of interest" description="Disordered" evidence="7">
    <location>
        <begin position="101"/>
        <end position="144"/>
    </location>
</feature>
<evidence type="ECO:0000259" key="10">
    <source>
        <dbReference type="PROSITE" id="PS51446"/>
    </source>
</evidence>
<evidence type="ECO:0000256" key="1">
    <source>
        <dbReference type="ARBA" id="ARBA00004141"/>
    </source>
</evidence>
<feature type="transmembrane region" description="Helical" evidence="8">
    <location>
        <begin position="199"/>
        <end position="217"/>
    </location>
</feature>
<dbReference type="Proteomes" id="UP000013827">
    <property type="component" value="Unassembled WGS sequence"/>
</dbReference>
<comment type="subcellular location">
    <subcellularLocation>
        <location evidence="1">Membrane</location>
        <topology evidence="1">Multi-pass membrane protein</topology>
    </subcellularLocation>
</comment>
<evidence type="ECO:0008006" key="13">
    <source>
        <dbReference type="Google" id="ProtNLM"/>
    </source>
</evidence>
<dbReference type="EnsemblProtists" id="EOD19153">
    <property type="protein sequence ID" value="EOD19153"/>
    <property type="gene ID" value="EMIHUDRAFT_243216"/>
</dbReference>
<keyword evidence="12" id="KW-1185">Reference proteome</keyword>
<sequence length="1002" mass="106607">MQPAAAKKLAELQELTRRQAELVAAILQDCDGGGGRAEPDEVRQSLDSALSEEQKPVDDGQGGCTAAPAAVAEAEEAEGESNLHQVLRRCSTRAAVSAVAAAPESTAAAATRSKAPPPRSSRTPPPRAASRAFSIASSPNSSARLLPPAPATPYRCTLCARRLLSCACCLLAAPWTVWSLTLGQRRAEVLVPHSTPHELWRLLVMLGVAFVAVVVPLEIAFDDHFHPKLPWAVANVGFDVIFLVDVYVAMRTGYYLDGMVVLEPAAVRSHYLHTRFALDLFVAAPFAWFVGGDTFDEDSDYHSGTPAIVRVLRLLRLGRVVPKLIRNDLAKIRPSTSWLHSHVSLALERRFGHAAGRVAQLSALLLIACHWSGCLWWLVGTTGCNIFDDDPAACDDGWGPSSELQAAGLRDKYAVAFLWGASLMTCLVPFDTLDAKRGHVLKRLELIQSFLARSDVPEGLQRQVLDFFTYRLSSSQQAMHEIGSDLAGLPRELSLRLTMALYGDLLQHCPFFRPLSSSAVVALVQQLQPMVCMPGQLLVEEGRPVDTLYLVRRGTVRVWVKWGLPEERTLLATLGDNDFFGERALEGTDGRTASAPPVAQATAECATYCDLLVLPRHVCKEVLAAERQRVRAGRHSLGHSQPAAGRASCGGGGLRRSLSTSPPVLLAQPPPDATALSTALSDERSALESLEALRRGTTSRSSLELAGARWSSLEHAIVQASRSPARAEHAPPDGAAPLPLVPAPLPPPAVESLTAPLCYGLLLTLFPPALAVCADLAEVAKNQSAYSCVGDKAAAPAPTWQDLMNTGIQTGMGFAMAGAPLERQSDSACCTPIACLQQGTICATSVSKPCPTEQPTANSACGASSEGLVCKYDLNCKENLAGVVAGCYFITQAECTGAAWRVLQESSGPPSEHATCEPGKDFASADGCNTCFCPDNGLKAMAACTEKACPTPASLCSLIRCSNEAIDTVGSDCYNCYGGGCVDCSGSARRLLFAAQPDPKCC</sequence>
<dbReference type="AlphaFoldDB" id="A0A0D3J6L8"/>